<dbReference type="InterPro" id="IPR036938">
    <property type="entry name" value="PAP2/HPO_sf"/>
</dbReference>
<dbReference type="EMBL" id="NXLW01000001">
    <property type="protein sequence ID" value="RDU73810.1"/>
    <property type="molecule type" value="Genomic_DNA"/>
</dbReference>
<evidence type="ECO:0000313" key="4">
    <source>
        <dbReference type="Proteomes" id="UP000256424"/>
    </source>
</evidence>
<dbReference type="RefSeq" id="WP_104762643.1">
    <property type="nucleotide sequence ID" value="NZ_FZPM01000005.1"/>
</dbReference>
<keyword evidence="4" id="KW-1185">Reference proteome</keyword>
<dbReference type="Pfam" id="PF01569">
    <property type="entry name" value="PAP2"/>
    <property type="match status" value="1"/>
</dbReference>
<feature type="transmembrane region" description="Helical" evidence="1">
    <location>
        <begin position="42"/>
        <end position="61"/>
    </location>
</feature>
<sequence>MRFPITVNEWGVASKMIKLFVVFIGLFFGIDTFSSMHNGFEAYGDVMQFFTAFLALFLILYKEYIATAQLLLSAFIALGVMYVSKMFFVYIAANNQVELARISQRPNQGSFDGFPSGHSTGSFVAAGFICKKYGFKIGIFAIIAAGLVGISRVYADKHTIIQVICGSLLGFFVSYMLTDSKISIKLFSKILKS</sequence>
<feature type="transmembrane region" description="Helical" evidence="1">
    <location>
        <begin position="160"/>
        <end position="178"/>
    </location>
</feature>
<dbReference type="InterPro" id="IPR000326">
    <property type="entry name" value="PAP2/HPO"/>
</dbReference>
<dbReference type="OrthoDB" id="9780507at2"/>
<evidence type="ECO:0000259" key="2">
    <source>
        <dbReference type="SMART" id="SM00014"/>
    </source>
</evidence>
<proteinExistence type="predicted"/>
<dbReference type="SMART" id="SM00014">
    <property type="entry name" value="acidPPc"/>
    <property type="match status" value="1"/>
</dbReference>
<feature type="transmembrane region" description="Helical" evidence="1">
    <location>
        <begin position="137"/>
        <end position="154"/>
    </location>
</feature>
<name>A0A3D8J946_9HELI</name>
<accession>A0A3D8J946</accession>
<reference evidence="3 4" key="1">
    <citation type="submission" date="2018-04" db="EMBL/GenBank/DDBJ databases">
        <title>Novel Campyloabacter and Helicobacter Species and Strains.</title>
        <authorList>
            <person name="Mannion A.J."/>
            <person name="Shen Z."/>
            <person name="Fox J.G."/>
        </authorList>
    </citation>
    <scope>NUCLEOTIDE SEQUENCE [LARGE SCALE GENOMIC DNA]</scope>
    <source>
        <strain evidence="3 4">MIT 97-5075</strain>
    </source>
</reference>
<evidence type="ECO:0000256" key="1">
    <source>
        <dbReference type="SAM" id="Phobius"/>
    </source>
</evidence>
<keyword evidence="1" id="KW-0812">Transmembrane</keyword>
<dbReference type="Gene3D" id="1.20.144.10">
    <property type="entry name" value="Phosphatidic acid phosphatase type 2/haloperoxidase"/>
    <property type="match status" value="1"/>
</dbReference>
<protein>
    <submittedName>
        <fullName evidence="3">Phosphatase PAP2 family protein</fullName>
    </submittedName>
</protein>
<keyword evidence="1" id="KW-0472">Membrane</keyword>
<keyword evidence="1" id="KW-1133">Transmembrane helix</keyword>
<organism evidence="3 4">
    <name type="scientific">Helicobacter aurati</name>
    <dbReference type="NCBI Taxonomy" id="137778"/>
    <lineage>
        <taxon>Bacteria</taxon>
        <taxon>Pseudomonadati</taxon>
        <taxon>Campylobacterota</taxon>
        <taxon>Epsilonproteobacteria</taxon>
        <taxon>Campylobacterales</taxon>
        <taxon>Helicobacteraceae</taxon>
        <taxon>Helicobacter</taxon>
    </lineage>
</organism>
<feature type="transmembrane region" description="Helical" evidence="1">
    <location>
        <begin position="70"/>
        <end position="93"/>
    </location>
</feature>
<dbReference type="PANTHER" id="PTHR14969:SF13">
    <property type="entry name" value="AT30094P"/>
    <property type="match status" value="1"/>
</dbReference>
<feature type="transmembrane region" description="Helical" evidence="1">
    <location>
        <begin position="12"/>
        <end position="30"/>
    </location>
</feature>
<evidence type="ECO:0000313" key="3">
    <source>
        <dbReference type="EMBL" id="RDU73810.1"/>
    </source>
</evidence>
<dbReference type="PANTHER" id="PTHR14969">
    <property type="entry name" value="SPHINGOSINE-1-PHOSPHATE PHOSPHOHYDROLASE"/>
    <property type="match status" value="1"/>
</dbReference>
<dbReference type="Proteomes" id="UP000256424">
    <property type="component" value="Unassembled WGS sequence"/>
</dbReference>
<feature type="domain" description="Phosphatidic acid phosphatase type 2/haloperoxidase" evidence="2">
    <location>
        <begin position="70"/>
        <end position="178"/>
    </location>
</feature>
<dbReference type="SUPFAM" id="SSF48317">
    <property type="entry name" value="Acid phosphatase/Vanadium-dependent haloperoxidase"/>
    <property type="match status" value="1"/>
</dbReference>
<dbReference type="AlphaFoldDB" id="A0A3D8J946"/>
<comment type="caution">
    <text evidence="3">The sequence shown here is derived from an EMBL/GenBank/DDBJ whole genome shotgun (WGS) entry which is preliminary data.</text>
</comment>
<gene>
    <name evidence="3" type="ORF">CQA66_01095</name>
</gene>